<feature type="domain" description="Ground-like" evidence="2">
    <location>
        <begin position="50"/>
        <end position="133"/>
    </location>
</feature>
<proteinExistence type="predicted"/>
<reference evidence="4" key="1">
    <citation type="submission" date="2016-11" db="UniProtKB">
        <authorList>
            <consortium name="WormBaseParasite"/>
        </authorList>
    </citation>
    <scope>IDENTIFICATION</scope>
</reference>
<name>A0A1I7Z4S1_9BILA</name>
<sequence>MTALENLIGKTFDDLKKSANGKWQSCNVQQLANKLSENAERAFNTSFESFMCCNKQLEHLIGKTFDDLKKSANGKWQSCNVQQLANKLSENAERAFNTSFESIAGVGDYASKSHFYSNFICKVEREGRYIMAYGSPKRPEPEPDVYGPPPPPESLPYNTWKY</sequence>
<dbReference type="Proteomes" id="UP000095287">
    <property type="component" value="Unplaced"/>
</dbReference>
<evidence type="ECO:0000313" key="4">
    <source>
        <dbReference type="WBParaSite" id="L893_g22592.t1"/>
    </source>
</evidence>
<accession>A0A1I7Z4S1</accession>
<keyword evidence="3" id="KW-1185">Reference proteome</keyword>
<dbReference type="PANTHER" id="PTHR31967">
    <property type="entry name" value="GROUNDHOG (HEDGEHOG-LIKE FAMILY)-RELATED"/>
    <property type="match status" value="1"/>
</dbReference>
<dbReference type="PANTHER" id="PTHR31967:SF20">
    <property type="entry name" value="GROUND-LIKE DOMAIN-CONTAINING PROTEIN"/>
    <property type="match status" value="1"/>
</dbReference>
<dbReference type="AlphaFoldDB" id="A0A1I7Z4S1"/>
<dbReference type="InterPro" id="IPR007284">
    <property type="entry name" value="Ground-like_dom"/>
</dbReference>
<protein>
    <submittedName>
        <fullName evidence="4">Ground-like domain-containing protein</fullName>
    </submittedName>
</protein>
<organism evidence="3 4">
    <name type="scientific">Steinernema glaseri</name>
    <dbReference type="NCBI Taxonomy" id="37863"/>
    <lineage>
        <taxon>Eukaryota</taxon>
        <taxon>Metazoa</taxon>
        <taxon>Ecdysozoa</taxon>
        <taxon>Nematoda</taxon>
        <taxon>Chromadorea</taxon>
        <taxon>Rhabditida</taxon>
        <taxon>Tylenchina</taxon>
        <taxon>Panagrolaimomorpha</taxon>
        <taxon>Strongyloidoidea</taxon>
        <taxon>Steinernematidae</taxon>
        <taxon>Steinernema</taxon>
    </lineage>
</organism>
<dbReference type="Pfam" id="PF04155">
    <property type="entry name" value="Ground-like"/>
    <property type="match status" value="1"/>
</dbReference>
<dbReference type="WBParaSite" id="L893_g22592.t1">
    <property type="protein sequence ID" value="L893_g22592.t1"/>
    <property type="gene ID" value="L893_g22592"/>
</dbReference>
<feature type="region of interest" description="Disordered" evidence="1">
    <location>
        <begin position="134"/>
        <end position="162"/>
    </location>
</feature>
<evidence type="ECO:0000256" key="1">
    <source>
        <dbReference type="SAM" id="MobiDB-lite"/>
    </source>
</evidence>
<evidence type="ECO:0000313" key="3">
    <source>
        <dbReference type="Proteomes" id="UP000095287"/>
    </source>
</evidence>
<evidence type="ECO:0000259" key="2">
    <source>
        <dbReference type="Pfam" id="PF04155"/>
    </source>
</evidence>